<keyword evidence="3 8" id="KW-0863">Zinc-finger</keyword>
<evidence type="ECO:0000256" key="4">
    <source>
        <dbReference type="ARBA" id="ARBA00022833"/>
    </source>
</evidence>
<keyword evidence="5" id="KW-0805">Transcription regulation</keyword>
<dbReference type="GO" id="GO:0008270">
    <property type="term" value="F:zinc ion binding"/>
    <property type="evidence" value="ECO:0007669"/>
    <property type="project" value="UniProtKB-KW"/>
</dbReference>
<evidence type="ECO:0000256" key="2">
    <source>
        <dbReference type="ARBA" id="ARBA00022723"/>
    </source>
</evidence>
<name>A0A2K2AKL5_POPTR</name>
<evidence type="ECO:0000256" key="3">
    <source>
        <dbReference type="ARBA" id="ARBA00022771"/>
    </source>
</evidence>
<comment type="subcellular location">
    <subcellularLocation>
        <location evidence="1">Nucleus</location>
    </subcellularLocation>
</comment>
<dbReference type="Gene3D" id="3.30.160.60">
    <property type="entry name" value="Classic Zinc Finger"/>
    <property type="match status" value="1"/>
</dbReference>
<evidence type="ECO:0000256" key="6">
    <source>
        <dbReference type="ARBA" id="ARBA00023163"/>
    </source>
</evidence>
<accession>A0A2K2AKL5</accession>
<sequence length="196" mass="22530">MVKKFPQGSSTVKDKWEKNNAIFQGEHSSVFSWPQRNYSCSFCKRQFISAQALGGHMNVHRRDRAKLRQLPSWFFKCPKYPTTNPNPDHLLSSSSKFLPYPDDRTHDHSSYLSSFSSPCCREKKSVVECHESKDLTKKKNNAGAVFGVGELKKNFAQECDQLEVLRRNEIINLDMEMGCEDPKEVLDLELRLGLLV</sequence>
<protein>
    <recommendedName>
        <fullName evidence="9">C2H2-type domain-containing protein</fullName>
    </recommendedName>
</protein>
<keyword evidence="4" id="KW-0862">Zinc</keyword>
<keyword evidence="7" id="KW-0539">Nucleus</keyword>
<evidence type="ECO:0000313" key="11">
    <source>
        <dbReference type="Proteomes" id="UP000006729"/>
    </source>
</evidence>
<gene>
    <name evidence="10" type="ORF">POPTR_005G221400</name>
</gene>
<dbReference type="PROSITE" id="PS00028">
    <property type="entry name" value="ZINC_FINGER_C2H2_1"/>
    <property type="match status" value="1"/>
</dbReference>
<dbReference type="InParanoid" id="A0A2K2AKL5"/>
<evidence type="ECO:0000256" key="8">
    <source>
        <dbReference type="PROSITE-ProRule" id="PRU00042"/>
    </source>
</evidence>
<dbReference type="STRING" id="3694.A0A2K2AKL5"/>
<organism evidence="10 11">
    <name type="scientific">Populus trichocarpa</name>
    <name type="common">Western balsam poplar</name>
    <name type="synonym">Populus balsamifera subsp. trichocarpa</name>
    <dbReference type="NCBI Taxonomy" id="3694"/>
    <lineage>
        <taxon>Eukaryota</taxon>
        <taxon>Viridiplantae</taxon>
        <taxon>Streptophyta</taxon>
        <taxon>Embryophyta</taxon>
        <taxon>Tracheophyta</taxon>
        <taxon>Spermatophyta</taxon>
        <taxon>Magnoliopsida</taxon>
        <taxon>eudicotyledons</taxon>
        <taxon>Gunneridae</taxon>
        <taxon>Pentapetalae</taxon>
        <taxon>rosids</taxon>
        <taxon>fabids</taxon>
        <taxon>Malpighiales</taxon>
        <taxon>Salicaceae</taxon>
        <taxon>Saliceae</taxon>
        <taxon>Populus</taxon>
    </lineage>
</organism>
<dbReference type="GO" id="GO:0005634">
    <property type="term" value="C:nucleus"/>
    <property type="evidence" value="ECO:0007669"/>
    <property type="project" value="UniProtKB-SubCell"/>
</dbReference>
<dbReference type="InterPro" id="IPR052426">
    <property type="entry name" value="Plant_dev_regulator"/>
</dbReference>
<dbReference type="InterPro" id="IPR036236">
    <property type="entry name" value="Znf_C2H2_sf"/>
</dbReference>
<dbReference type="SMR" id="A0A2K2AKL5"/>
<dbReference type="Pfam" id="PF13912">
    <property type="entry name" value="zf-C2H2_6"/>
    <property type="match status" value="1"/>
</dbReference>
<evidence type="ECO:0000256" key="7">
    <source>
        <dbReference type="ARBA" id="ARBA00023242"/>
    </source>
</evidence>
<evidence type="ECO:0000313" key="10">
    <source>
        <dbReference type="EMBL" id="PNT38075.1"/>
    </source>
</evidence>
<keyword evidence="2" id="KW-0479">Metal-binding</keyword>
<dbReference type="Proteomes" id="UP000006729">
    <property type="component" value="Chromosome 5"/>
</dbReference>
<dbReference type="SUPFAM" id="SSF57667">
    <property type="entry name" value="beta-beta-alpha zinc fingers"/>
    <property type="match status" value="1"/>
</dbReference>
<reference evidence="10 11" key="1">
    <citation type="journal article" date="2006" name="Science">
        <title>The genome of black cottonwood, Populus trichocarpa (Torr. &amp; Gray).</title>
        <authorList>
            <person name="Tuskan G.A."/>
            <person name="Difazio S."/>
            <person name="Jansson S."/>
            <person name="Bohlmann J."/>
            <person name="Grigoriev I."/>
            <person name="Hellsten U."/>
            <person name="Putnam N."/>
            <person name="Ralph S."/>
            <person name="Rombauts S."/>
            <person name="Salamov A."/>
            <person name="Schein J."/>
            <person name="Sterck L."/>
            <person name="Aerts A."/>
            <person name="Bhalerao R.R."/>
            <person name="Bhalerao R.P."/>
            <person name="Blaudez D."/>
            <person name="Boerjan W."/>
            <person name="Brun A."/>
            <person name="Brunner A."/>
            <person name="Busov V."/>
            <person name="Campbell M."/>
            <person name="Carlson J."/>
            <person name="Chalot M."/>
            <person name="Chapman J."/>
            <person name="Chen G.L."/>
            <person name="Cooper D."/>
            <person name="Coutinho P.M."/>
            <person name="Couturier J."/>
            <person name="Covert S."/>
            <person name="Cronk Q."/>
            <person name="Cunningham R."/>
            <person name="Davis J."/>
            <person name="Degroeve S."/>
            <person name="Dejardin A."/>
            <person name="Depamphilis C."/>
            <person name="Detter J."/>
            <person name="Dirks B."/>
            <person name="Dubchak I."/>
            <person name="Duplessis S."/>
            <person name="Ehlting J."/>
            <person name="Ellis B."/>
            <person name="Gendler K."/>
            <person name="Goodstein D."/>
            <person name="Gribskov M."/>
            <person name="Grimwood J."/>
            <person name="Groover A."/>
            <person name="Gunter L."/>
            <person name="Hamberger B."/>
            <person name="Heinze B."/>
            <person name="Helariutta Y."/>
            <person name="Henrissat B."/>
            <person name="Holligan D."/>
            <person name="Holt R."/>
            <person name="Huang W."/>
            <person name="Islam-Faridi N."/>
            <person name="Jones S."/>
            <person name="Jones-Rhoades M."/>
            <person name="Jorgensen R."/>
            <person name="Joshi C."/>
            <person name="Kangasjarvi J."/>
            <person name="Karlsson J."/>
            <person name="Kelleher C."/>
            <person name="Kirkpatrick R."/>
            <person name="Kirst M."/>
            <person name="Kohler A."/>
            <person name="Kalluri U."/>
            <person name="Larimer F."/>
            <person name="Leebens-Mack J."/>
            <person name="Leple J.C."/>
            <person name="Locascio P."/>
            <person name="Lou Y."/>
            <person name="Lucas S."/>
            <person name="Martin F."/>
            <person name="Montanini B."/>
            <person name="Napoli C."/>
            <person name="Nelson D.R."/>
            <person name="Nelson C."/>
            <person name="Nieminen K."/>
            <person name="Nilsson O."/>
            <person name="Pereda V."/>
            <person name="Peter G."/>
            <person name="Philippe R."/>
            <person name="Pilate G."/>
            <person name="Poliakov A."/>
            <person name="Razumovskaya J."/>
            <person name="Richardson P."/>
            <person name="Rinaldi C."/>
            <person name="Ritland K."/>
            <person name="Rouze P."/>
            <person name="Ryaboy D."/>
            <person name="Schmutz J."/>
            <person name="Schrader J."/>
            <person name="Segerman B."/>
            <person name="Shin H."/>
            <person name="Siddiqui A."/>
            <person name="Sterky F."/>
            <person name="Terry A."/>
            <person name="Tsai C.J."/>
            <person name="Uberbacher E."/>
            <person name="Unneberg P."/>
            <person name="Vahala J."/>
            <person name="Wall K."/>
            <person name="Wessler S."/>
            <person name="Yang G."/>
            <person name="Yin T."/>
            <person name="Douglas C."/>
            <person name="Marra M."/>
            <person name="Sandberg G."/>
            <person name="Van de Peer Y."/>
            <person name="Rokhsar D."/>
        </authorList>
    </citation>
    <scope>NUCLEOTIDE SEQUENCE [LARGE SCALE GENOMIC DNA]</scope>
    <source>
        <strain evidence="11">cv. Nisqually</strain>
    </source>
</reference>
<dbReference type="InterPro" id="IPR013087">
    <property type="entry name" value="Znf_C2H2_type"/>
</dbReference>
<dbReference type="PANTHER" id="PTHR45801:SF110">
    <property type="entry name" value="TRANSCRIPTIONAL REGULATOR SUPERMAN"/>
    <property type="match status" value="1"/>
</dbReference>
<keyword evidence="11" id="KW-1185">Reference proteome</keyword>
<feature type="domain" description="C2H2-type" evidence="9">
    <location>
        <begin position="38"/>
        <end position="65"/>
    </location>
</feature>
<keyword evidence="6" id="KW-0804">Transcription</keyword>
<dbReference type="AlphaFoldDB" id="A0A2K2AKL5"/>
<evidence type="ECO:0000256" key="5">
    <source>
        <dbReference type="ARBA" id="ARBA00023015"/>
    </source>
</evidence>
<dbReference type="EMBL" id="CM009294">
    <property type="protein sequence ID" value="PNT38075.1"/>
    <property type="molecule type" value="Genomic_DNA"/>
</dbReference>
<evidence type="ECO:0000256" key="1">
    <source>
        <dbReference type="ARBA" id="ARBA00004123"/>
    </source>
</evidence>
<dbReference type="PANTHER" id="PTHR45801">
    <property type="entry name" value="OS07G0101800 PROTEIN"/>
    <property type="match status" value="1"/>
</dbReference>
<proteinExistence type="predicted"/>
<evidence type="ECO:0000259" key="9">
    <source>
        <dbReference type="PROSITE" id="PS50157"/>
    </source>
</evidence>
<dbReference type="PROSITE" id="PS50157">
    <property type="entry name" value="ZINC_FINGER_C2H2_2"/>
    <property type="match status" value="1"/>
</dbReference>